<reference evidence="2" key="1">
    <citation type="submission" date="2018-10" db="EMBL/GenBank/DDBJ databases">
        <title>Hidden diversity of soil giant viruses.</title>
        <authorList>
            <person name="Schulz F."/>
            <person name="Alteio L."/>
            <person name="Goudeau D."/>
            <person name="Ryan E.M."/>
            <person name="Malmstrom R.R."/>
            <person name="Blanchard J."/>
            <person name="Woyke T."/>
        </authorList>
    </citation>
    <scope>NUCLEOTIDE SEQUENCE</scope>
    <source>
        <strain evidence="2">HYV1</strain>
    </source>
</reference>
<organism evidence="2">
    <name type="scientific">Hyperionvirus sp</name>
    <dbReference type="NCBI Taxonomy" id="2487770"/>
    <lineage>
        <taxon>Viruses</taxon>
        <taxon>Varidnaviria</taxon>
        <taxon>Bamfordvirae</taxon>
        <taxon>Nucleocytoviricota</taxon>
        <taxon>Megaviricetes</taxon>
        <taxon>Imitervirales</taxon>
        <taxon>Mimiviridae</taxon>
        <taxon>Klosneuvirinae</taxon>
    </lineage>
</organism>
<dbReference type="Gene3D" id="3.80.10.10">
    <property type="entry name" value="Ribonuclease Inhibitor"/>
    <property type="match status" value="2"/>
</dbReference>
<dbReference type="InterPro" id="IPR032675">
    <property type="entry name" value="LRR_dom_sf"/>
</dbReference>
<dbReference type="EMBL" id="MK072422">
    <property type="protein sequence ID" value="AYV84812.1"/>
    <property type="molecule type" value="Genomic_DNA"/>
</dbReference>
<dbReference type="PANTHER" id="PTHR24373:SF275">
    <property type="entry name" value="TIR DOMAIN-CONTAINING PROTEIN"/>
    <property type="match status" value="1"/>
</dbReference>
<gene>
    <name evidence="2" type="ORF">Hyperionvirus40_16</name>
</gene>
<dbReference type="InterPro" id="IPR050328">
    <property type="entry name" value="Dev_Immune_Receptor"/>
</dbReference>
<dbReference type="SUPFAM" id="SSF52047">
    <property type="entry name" value="RNI-like"/>
    <property type="match status" value="1"/>
</dbReference>
<proteinExistence type="predicted"/>
<name>A0A3G5ACD3_9VIRU</name>
<protein>
    <submittedName>
        <fullName evidence="2">Uncharacterized protein</fullName>
    </submittedName>
</protein>
<keyword evidence="1" id="KW-0732">Signal</keyword>
<sequence>MKFSVIPFNAICVFFQLDDIIILRRTHRFFSLKLCSVASPNIILFPRTMLNSRQMIEQFPKGRFIIDNTYCGYPDSLVSDICANVTSLDLSECASLPSFVESALPSSLTSLSLSSTSPVKPEMFSALTRLIELKLNNNPINASILAKLPALRKLDLDNNRTLTDLDIEMLTLHSLSLGVNTTGRLKLKKLNLTHLNLNNQPLDELKDELIQCTTITDLEFNMCAQKIDAAWTLVNEMTSIKKLTINDWTYLERYIVDDLKKFRNVAAFSLFRLETFVLGGAGWNRMCFPRYGMEKLSRLVIYNAHYCELNFRHLKNLTELHLGNCILPANTELAELKNLRRLKFERMATNRKSLDISPLGSLTSLEFLKGAFHSFVNNNGLVASGSLERLVMDADNSTVSDNKLKAFPNLKYLSLGRSSCKNVMGSCFAFLHNLFSLEINEDHRLDKGPLASLRRRGILIRYRR</sequence>
<dbReference type="PANTHER" id="PTHR24373">
    <property type="entry name" value="SLIT RELATED LEUCINE-RICH REPEAT NEURONAL PROTEIN"/>
    <property type="match status" value="1"/>
</dbReference>
<accession>A0A3G5ACD3</accession>
<evidence type="ECO:0000256" key="1">
    <source>
        <dbReference type="ARBA" id="ARBA00022729"/>
    </source>
</evidence>
<evidence type="ECO:0000313" key="2">
    <source>
        <dbReference type="EMBL" id="AYV84812.1"/>
    </source>
</evidence>